<dbReference type="Proteomes" id="UP001224890">
    <property type="component" value="Unassembled WGS sequence"/>
</dbReference>
<dbReference type="GeneID" id="85451945"/>
<dbReference type="EMBL" id="JAHMHR010000083">
    <property type="protein sequence ID" value="KAK1657858.1"/>
    <property type="molecule type" value="Genomic_DNA"/>
</dbReference>
<gene>
    <name evidence="2" type="ORF">BDP55DRAFT_417440</name>
</gene>
<dbReference type="AlphaFoldDB" id="A0AAJ0EQV6"/>
<feature type="chain" id="PRO_5042492537" evidence="1">
    <location>
        <begin position="26"/>
        <end position="154"/>
    </location>
</feature>
<keyword evidence="1" id="KW-0732">Signal</keyword>
<protein>
    <submittedName>
        <fullName evidence="2">Uncharacterized protein</fullName>
    </submittedName>
</protein>
<dbReference type="RefSeq" id="XP_060422622.1">
    <property type="nucleotide sequence ID" value="XM_060567419.1"/>
</dbReference>
<sequence length="154" mass="16916">MPSAAARQAQDPVFYLLLYLLSVLRTRLPSDGFSGKCIESGERHRARREISTNRRGGTAHSNIERDQFVFHPPSPLFLRARELCYPLTGRAKKNKNSWLTDVWACEGEAAGVAEVGMGRDLGKAGKGRMRWSGCAGHPRSCTDPGLGSRGGRCE</sequence>
<name>A0AAJ0EQV6_9PEZI</name>
<proteinExistence type="predicted"/>
<evidence type="ECO:0000313" key="3">
    <source>
        <dbReference type="Proteomes" id="UP001224890"/>
    </source>
</evidence>
<evidence type="ECO:0000256" key="1">
    <source>
        <dbReference type="SAM" id="SignalP"/>
    </source>
</evidence>
<keyword evidence="3" id="KW-1185">Reference proteome</keyword>
<feature type="signal peptide" evidence="1">
    <location>
        <begin position="1"/>
        <end position="25"/>
    </location>
</feature>
<accession>A0AAJ0EQV6</accession>
<comment type="caution">
    <text evidence="2">The sequence shown here is derived from an EMBL/GenBank/DDBJ whole genome shotgun (WGS) entry which is preliminary data.</text>
</comment>
<organism evidence="2 3">
    <name type="scientific">Colletotrichum godetiae</name>
    <dbReference type="NCBI Taxonomy" id="1209918"/>
    <lineage>
        <taxon>Eukaryota</taxon>
        <taxon>Fungi</taxon>
        <taxon>Dikarya</taxon>
        <taxon>Ascomycota</taxon>
        <taxon>Pezizomycotina</taxon>
        <taxon>Sordariomycetes</taxon>
        <taxon>Hypocreomycetidae</taxon>
        <taxon>Glomerellales</taxon>
        <taxon>Glomerellaceae</taxon>
        <taxon>Colletotrichum</taxon>
        <taxon>Colletotrichum acutatum species complex</taxon>
    </lineage>
</organism>
<evidence type="ECO:0000313" key="2">
    <source>
        <dbReference type="EMBL" id="KAK1657858.1"/>
    </source>
</evidence>
<reference evidence="2" key="1">
    <citation type="submission" date="2021-06" db="EMBL/GenBank/DDBJ databases">
        <title>Comparative genomics, transcriptomics and evolutionary studies reveal genomic signatures of adaptation to plant cell wall in hemibiotrophic fungi.</title>
        <authorList>
            <consortium name="DOE Joint Genome Institute"/>
            <person name="Baroncelli R."/>
            <person name="Diaz J.F."/>
            <person name="Benocci T."/>
            <person name="Peng M."/>
            <person name="Battaglia E."/>
            <person name="Haridas S."/>
            <person name="Andreopoulos W."/>
            <person name="Labutti K."/>
            <person name="Pangilinan J."/>
            <person name="Floch G.L."/>
            <person name="Makela M.R."/>
            <person name="Henrissat B."/>
            <person name="Grigoriev I.V."/>
            <person name="Crouch J.A."/>
            <person name="De Vries R.P."/>
            <person name="Sukno S.A."/>
            <person name="Thon M.R."/>
        </authorList>
    </citation>
    <scope>NUCLEOTIDE SEQUENCE</scope>
    <source>
        <strain evidence="2">CBS 193.32</strain>
    </source>
</reference>